<protein>
    <recommendedName>
        <fullName evidence="3">DUF961 domain-containing protein</fullName>
    </recommendedName>
</protein>
<accession>A0A1I5EER0</accession>
<name>A0A1I5EER0_9PSEU</name>
<dbReference type="STRING" id="112413.SAMN05421854_101615"/>
<organism evidence="1 2">
    <name type="scientific">Amycolatopsis rubida</name>
    <dbReference type="NCBI Taxonomy" id="112413"/>
    <lineage>
        <taxon>Bacteria</taxon>
        <taxon>Bacillati</taxon>
        <taxon>Actinomycetota</taxon>
        <taxon>Actinomycetes</taxon>
        <taxon>Pseudonocardiales</taxon>
        <taxon>Pseudonocardiaceae</taxon>
        <taxon>Amycolatopsis</taxon>
    </lineage>
</organism>
<dbReference type="Proteomes" id="UP000199137">
    <property type="component" value="Unassembled WGS sequence"/>
</dbReference>
<reference evidence="1 2" key="1">
    <citation type="submission" date="2016-10" db="EMBL/GenBank/DDBJ databases">
        <authorList>
            <person name="de Groot N.N."/>
        </authorList>
    </citation>
    <scope>NUCLEOTIDE SEQUENCE [LARGE SCALE GENOMIC DNA]</scope>
    <source>
        <strain evidence="1 2">DSM 44637</strain>
    </source>
</reference>
<dbReference type="EMBL" id="FOWC01000001">
    <property type="protein sequence ID" value="SFO09967.1"/>
    <property type="molecule type" value="Genomic_DNA"/>
</dbReference>
<gene>
    <name evidence="1" type="ORF">SAMN05421854_101615</name>
</gene>
<evidence type="ECO:0000313" key="2">
    <source>
        <dbReference type="Proteomes" id="UP000199137"/>
    </source>
</evidence>
<dbReference type="RefSeq" id="WP_093572137.1">
    <property type="nucleotide sequence ID" value="NZ_FOWC01000001.1"/>
</dbReference>
<dbReference type="AlphaFoldDB" id="A0A1I5EER0"/>
<proteinExistence type="predicted"/>
<sequence>MRNIPCDLSNYTARVAEVPGVKMGKDDQGREFEVTDRQTGEKKFVASLFLKAKVRGEKGEEVRFTLDADPGEGFEEGMVVELVAPRMSPYSFKNGNGETVSGVSFAAVGLKPVGASF</sequence>
<evidence type="ECO:0000313" key="1">
    <source>
        <dbReference type="EMBL" id="SFO09967.1"/>
    </source>
</evidence>
<dbReference type="OrthoDB" id="3699359at2"/>
<evidence type="ECO:0008006" key="3">
    <source>
        <dbReference type="Google" id="ProtNLM"/>
    </source>
</evidence>